<keyword evidence="1" id="KW-1133">Transmembrane helix</keyword>
<dbReference type="GO" id="GO:0035556">
    <property type="term" value="P:intracellular signal transduction"/>
    <property type="evidence" value="ECO:0007669"/>
    <property type="project" value="InterPro"/>
</dbReference>
<dbReference type="InterPro" id="IPR001054">
    <property type="entry name" value="A/G_cyclase"/>
</dbReference>
<keyword evidence="1" id="KW-0812">Transmembrane</keyword>
<dbReference type="InterPro" id="IPR050697">
    <property type="entry name" value="Adenylyl/Guanylyl_Cyclase_3/4"/>
</dbReference>
<evidence type="ECO:0000313" key="4">
    <source>
        <dbReference type="Proteomes" id="UP000198615"/>
    </source>
</evidence>
<evidence type="ECO:0000256" key="1">
    <source>
        <dbReference type="SAM" id="Phobius"/>
    </source>
</evidence>
<accession>A0A8G2BLH1</accession>
<dbReference type="Gene3D" id="3.30.70.1230">
    <property type="entry name" value="Nucleotide cyclase"/>
    <property type="match status" value="1"/>
</dbReference>
<dbReference type="Proteomes" id="UP000198615">
    <property type="component" value="Unassembled WGS sequence"/>
</dbReference>
<dbReference type="SUPFAM" id="SSF55073">
    <property type="entry name" value="Nucleotide cyclase"/>
    <property type="match status" value="1"/>
</dbReference>
<organism evidence="3 4">
    <name type="scientific">Thalassobaculum litoreum DSM 18839</name>
    <dbReference type="NCBI Taxonomy" id="1123362"/>
    <lineage>
        <taxon>Bacteria</taxon>
        <taxon>Pseudomonadati</taxon>
        <taxon>Pseudomonadota</taxon>
        <taxon>Alphaproteobacteria</taxon>
        <taxon>Rhodospirillales</taxon>
        <taxon>Thalassobaculaceae</taxon>
        <taxon>Thalassobaculum</taxon>
    </lineage>
</organism>
<dbReference type="CDD" id="cd07302">
    <property type="entry name" value="CHD"/>
    <property type="match status" value="1"/>
</dbReference>
<name>A0A8G2BLH1_9PROT</name>
<feature type="transmembrane region" description="Helical" evidence="1">
    <location>
        <begin position="125"/>
        <end position="146"/>
    </location>
</feature>
<evidence type="ECO:0000259" key="2">
    <source>
        <dbReference type="PROSITE" id="PS50125"/>
    </source>
</evidence>
<dbReference type="PANTHER" id="PTHR43081">
    <property type="entry name" value="ADENYLATE CYCLASE, TERMINAL-DIFFERENTIATION SPECIFIC-RELATED"/>
    <property type="match status" value="1"/>
</dbReference>
<dbReference type="AlphaFoldDB" id="A0A8G2BLH1"/>
<dbReference type="RefSeq" id="WP_175474234.1">
    <property type="nucleotide sequence ID" value="NZ_FNBW01000008.1"/>
</dbReference>
<reference evidence="3 4" key="1">
    <citation type="submission" date="2016-10" db="EMBL/GenBank/DDBJ databases">
        <authorList>
            <person name="Varghese N."/>
            <person name="Submissions S."/>
        </authorList>
    </citation>
    <scope>NUCLEOTIDE SEQUENCE [LARGE SCALE GENOMIC DNA]</scope>
    <source>
        <strain evidence="3 4">DSM 18839</strain>
    </source>
</reference>
<sequence>MSTTAEVLRDREAKGIALFIVLEIVGIVALVLGILVFVSRASPLAVLAISVPGLLVLTGLLVLVRRRKWVTAAGLVAMAVSILATGPFVFLEWEGTGTSAAYLVKTGYPMGLVLLLVSATTLQPLYPVVVTVLLAVFRGILISVALDDPATVMATLPTWQEHVMGPALHLGRVANETAFLLGTGAIVGFSTWIARRTVISAARLEQAAGQLSRYFSPEVAERVATADPDFLRPGGSLRFVAVLVSDIGGFTALSASMGPDATMRFLADYQKRMTEVIFRNGGSVDKFIGDGILATFGATGAMPAPCARAVATAQGMMDALQAINSERLAAGAPPISHRIGVHAGEAMVGNVGSEDRLEFTVIGDVVNLANRIEQACKQTGDAVLLSAAVVEACPDVPAMSRGRPDLAGIDTPPELFALTGPARGIAPC</sequence>
<feature type="transmembrane region" description="Helical" evidence="1">
    <location>
        <begin position="99"/>
        <end position="118"/>
    </location>
</feature>
<dbReference type="Pfam" id="PF00211">
    <property type="entry name" value="Guanylate_cyc"/>
    <property type="match status" value="1"/>
</dbReference>
<keyword evidence="4" id="KW-1185">Reference proteome</keyword>
<proteinExistence type="predicted"/>
<feature type="transmembrane region" description="Helical" evidence="1">
    <location>
        <begin position="44"/>
        <end position="64"/>
    </location>
</feature>
<feature type="domain" description="Guanylate cyclase" evidence="2">
    <location>
        <begin position="241"/>
        <end position="373"/>
    </location>
</feature>
<feature type="transmembrane region" description="Helical" evidence="1">
    <location>
        <begin position="16"/>
        <end position="38"/>
    </location>
</feature>
<dbReference type="GO" id="GO:0004016">
    <property type="term" value="F:adenylate cyclase activity"/>
    <property type="evidence" value="ECO:0007669"/>
    <property type="project" value="UniProtKB-ARBA"/>
</dbReference>
<dbReference type="InterPro" id="IPR029787">
    <property type="entry name" value="Nucleotide_cyclase"/>
</dbReference>
<dbReference type="EMBL" id="FNBW01000008">
    <property type="protein sequence ID" value="SDF95751.1"/>
    <property type="molecule type" value="Genomic_DNA"/>
</dbReference>
<dbReference type="PROSITE" id="PS50125">
    <property type="entry name" value="GUANYLATE_CYCLASE_2"/>
    <property type="match status" value="1"/>
</dbReference>
<dbReference type="PANTHER" id="PTHR43081:SF20">
    <property type="entry name" value="TWO-COMPONENT RESPONSE REGULATOR"/>
    <property type="match status" value="1"/>
</dbReference>
<evidence type="ECO:0000313" key="3">
    <source>
        <dbReference type="EMBL" id="SDF95751.1"/>
    </source>
</evidence>
<feature type="transmembrane region" description="Helical" evidence="1">
    <location>
        <begin position="177"/>
        <end position="194"/>
    </location>
</feature>
<gene>
    <name evidence="3" type="ORF">SAMN05660686_02899</name>
</gene>
<protein>
    <submittedName>
        <fullName evidence="3">Adenylate cyclase</fullName>
    </submittedName>
</protein>
<feature type="transmembrane region" description="Helical" evidence="1">
    <location>
        <begin position="71"/>
        <end position="93"/>
    </location>
</feature>
<dbReference type="GO" id="GO:0006171">
    <property type="term" value="P:cAMP biosynthetic process"/>
    <property type="evidence" value="ECO:0007669"/>
    <property type="project" value="TreeGrafter"/>
</dbReference>
<keyword evidence="1" id="KW-0472">Membrane</keyword>
<dbReference type="SMART" id="SM00044">
    <property type="entry name" value="CYCc"/>
    <property type="match status" value="1"/>
</dbReference>
<comment type="caution">
    <text evidence="3">The sequence shown here is derived from an EMBL/GenBank/DDBJ whole genome shotgun (WGS) entry which is preliminary data.</text>
</comment>